<dbReference type="Gene3D" id="3.30.1780.10">
    <property type="entry name" value="ornithine cyclodeaminase, domain 1"/>
    <property type="match status" value="1"/>
</dbReference>
<dbReference type="InterPro" id="IPR036291">
    <property type="entry name" value="NAD(P)-bd_dom_sf"/>
</dbReference>
<dbReference type="InterPro" id="IPR003462">
    <property type="entry name" value="ODC_Mu_crystall"/>
</dbReference>
<dbReference type="PIRSF" id="PIRSF001439">
    <property type="entry name" value="CryM"/>
    <property type="match status" value="1"/>
</dbReference>
<sequence length="317" mass="33432">MEIEDHAVAPHIDLARLDSLIPVGVAVAAVASAITELHEGRLEQPPRTVVADGQLLVMSALHRSTRDAVVKTLTIYDIDGSRRIEGTVLWYDGATGLPRFSVEAHRFTALRTGAVSGVATDVLAPERVRRLAILGSGAQAGTQLDSCCAVREFEEISVYSRTLAHAQRFVDEAKVRHPGLRFSVAGSANQCVANADVVCCATGATSPLFDLAALPANVHVNAVGSFRPSMTELPAGLIDASTVTVLDDVAGCLEGSGEVRSAIEREFPISDLRSLGAVMESGVERHGRTVFKSVGCAALDWGVGKAIADRLESVVLS</sequence>
<dbReference type="Pfam" id="PF02423">
    <property type="entry name" value="OCD_Mu_crystall"/>
    <property type="match status" value="1"/>
</dbReference>
<protein>
    <recommendedName>
        <fullName evidence="3">Ornithine cyclodeaminase</fullName>
    </recommendedName>
</protein>
<evidence type="ECO:0000313" key="2">
    <source>
        <dbReference type="Proteomes" id="UP000325576"/>
    </source>
</evidence>
<gene>
    <name evidence="1" type="ORF">BS297_09800</name>
</gene>
<dbReference type="PANTHER" id="PTHR13812">
    <property type="entry name" value="KETIMINE REDUCTASE MU-CRYSTALLIN"/>
    <property type="match status" value="1"/>
</dbReference>
<name>A0A5N5E656_RHOER</name>
<dbReference type="AlphaFoldDB" id="A0A5N5E656"/>
<dbReference type="EMBL" id="MRBO01000310">
    <property type="protein sequence ID" value="KAB2585563.1"/>
    <property type="molecule type" value="Genomic_DNA"/>
</dbReference>
<dbReference type="SUPFAM" id="SSF51735">
    <property type="entry name" value="NAD(P)-binding Rossmann-fold domains"/>
    <property type="match status" value="1"/>
</dbReference>
<reference evidence="1 2" key="1">
    <citation type="journal article" date="2017" name="Poromechanics V (2013)">
        <title>Genomic Characterization of the Arsenic-Tolerant Actinobacterium, &lt;i&gt;Rhodococcus erythropolis&lt;/i&gt; S43.</title>
        <authorList>
            <person name="Retamal-Morales G."/>
            <person name="Mehnert M."/>
            <person name="Schwabe R."/>
            <person name="Tischler D."/>
            <person name="Schloemann M."/>
            <person name="Levican G.J."/>
        </authorList>
    </citation>
    <scope>NUCLEOTIDE SEQUENCE [LARGE SCALE GENOMIC DNA]</scope>
    <source>
        <strain evidence="1 2">S43</strain>
    </source>
</reference>
<dbReference type="InterPro" id="IPR023401">
    <property type="entry name" value="ODC_N"/>
</dbReference>
<organism evidence="1 2">
    <name type="scientific">Rhodococcus erythropolis</name>
    <name type="common">Arthrobacter picolinophilus</name>
    <dbReference type="NCBI Taxonomy" id="1833"/>
    <lineage>
        <taxon>Bacteria</taxon>
        <taxon>Bacillati</taxon>
        <taxon>Actinomycetota</taxon>
        <taxon>Actinomycetes</taxon>
        <taxon>Mycobacteriales</taxon>
        <taxon>Nocardiaceae</taxon>
        <taxon>Rhodococcus</taxon>
        <taxon>Rhodococcus erythropolis group</taxon>
    </lineage>
</organism>
<accession>A0A5N5E656</accession>
<comment type="caution">
    <text evidence="1">The sequence shown here is derived from an EMBL/GenBank/DDBJ whole genome shotgun (WGS) entry which is preliminary data.</text>
</comment>
<dbReference type="GO" id="GO:0005737">
    <property type="term" value="C:cytoplasm"/>
    <property type="evidence" value="ECO:0007669"/>
    <property type="project" value="TreeGrafter"/>
</dbReference>
<dbReference type="Proteomes" id="UP000325576">
    <property type="component" value="Unassembled WGS sequence"/>
</dbReference>
<proteinExistence type="predicted"/>
<dbReference type="Gene3D" id="3.40.50.720">
    <property type="entry name" value="NAD(P)-binding Rossmann-like Domain"/>
    <property type="match status" value="1"/>
</dbReference>
<evidence type="ECO:0008006" key="3">
    <source>
        <dbReference type="Google" id="ProtNLM"/>
    </source>
</evidence>
<dbReference type="RefSeq" id="WP_021343109.1">
    <property type="nucleotide sequence ID" value="NZ_JANFQN010000003.1"/>
</dbReference>
<evidence type="ECO:0000313" key="1">
    <source>
        <dbReference type="EMBL" id="KAB2585563.1"/>
    </source>
</evidence>
<dbReference type="PANTHER" id="PTHR13812:SF19">
    <property type="entry name" value="KETIMINE REDUCTASE MU-CRYSTALLIN"/>
    <property type="match status" value="1"/>
</dbReference>